<dbReference type="Proteomes" id="UP001646157">
    <property type="component" value="Unassembled WGS sequence"/>
</dbReference>
<comment type="caution">
    <text evidence="1">The sequence shown here is derived from an EMBL/GenBank/DDBJ whole genome shotgun (WGS) entry which is preliminary data.</text>
</comment>
<organism evidence="1 2">
    <name type="scientific">Rossellomorea pakistanensis</name>
    <dbReference type="NCBI Taxonomy" id="992288"/>
    <lineage>
        <taxon>Bacteria</taxon>
        <taxon>Bacillati</taxon>
        <taxon>Bacillota</taxon>
        <taxon>Bacilli</taxon>
        <taxon>Bacillales</taxon>
        <taxon>Bacillaceae</taxon>
        <taxon>Rossellomorea</taxon>
    </lineage>
</organism>
<sequence length="62" mass="7283">MIIVCSKHVKEGLEIIHLPHIHLISEEDKDFGSYRCHICSEKADYKLFNFFPQKKIPLETVI</sequence>
<dbReference type="EMBL" id="JAFBDZ010000005">
    <property type="protein sequence ID" value="MBM7587658.1"/>
    <property type="molecule type" value="Genomic_DNA"/>
</dbReference>
<accession>A0ABS2NIK5</accession>
<proteinExistence type="predicted"/>
<evidence type="ECO:0000313" key="2">
    <source>
        <dbReference type="Proteomes" id="UP001646157"/>
    </source>
</evidence>
<name>A0ABS2NIK5_9BACI</name>
<evidence type="ECO:0000313" key="1">
    <source>
        <dbReference type="EMBL" id="MBM7587658.1"/>
    </source>
</evidence>
<keyword evidence="2" id="KW-1185">Reference proteome</keyword>
<dbReference type="RefSeq" id="WP_205174831.1">
    <property type="nucleotide sequence ID" value="NZ_JAFBDZ010000005.1"/>
</dbReference>
<reference evidence="1 2" key="1">
    <citation type="submission" date="2021-01" db="EMBL/GenBank/DDBJ databases">
        <title>Genomic Encyclopedia of Type Strains, Phase IV (KMG-IV): sequencing the most valuable type-strain genomes for metagenomic binning, comparative biology and taxonomic classification.</title>
        <authorList>
            <person name="Goeker M."/>
        </authorList>
    </citation>
    <scope>NUCLEOTIDE SEQUENCE [LARGE SCALE GENOMIC DNA]</scope>
    <source>
        <strain evidence="1 2">DSM 24834</strain>
    </source>
</reference>
<gene>
    <name evidence="1" type="ORF">JOC86_004232</name>
</gene>
<protein>
    <submittedName>
        <fullName evidence="1">Uncharacterized protein</fullName>
    </submittedName>
</protein>